<dbReference type="InterPro" id="IPR046947">
    <property type="entry name" value="LytR-like"/>
</dbReference>
<evidence type="ECO:0000313" key="5">
    <source>
        <dbReference type="Proteomes" id="UP000666369"/>
    </source>
</evidence>
<feature type="domain" description="HTH LytTR-type" evidence="3">
    <location>
        <begin position="142"/>
        <end position="245"/>
    </location>
</feature>
<comment type="caution">
    <text evidence="4">The sequence shown here is derived from an EMBL/GenBank/DDBJ whole genome shotgun (WGS) entry which is preliminary data.</text>
</comment>
<evidence type="ECO:0000259" key="3">
    <source>
        <dbReference type="PROSITE" id="PS50930"/>
    </source>
</evidence>
<dbReference type="Gene3D" id="2.40.50.1020">
    <property type="entry name" value="LytTr DNA-binding domain"/>
    <property type="match status" value="1"/>
</dbReference>
<dbReference type="PANTHER" id="PTHR37299">
    <property type="entry name" value="TRANSCRIPTIONAL REGULATOR-RELATED"/>
    <property type="match status" value="1"/>
</dbReference>
<keyword evidence="1" id="KW-0597">Phosphoprotein</keyword>
<evidence type="ECO:0000259" key="2">
    <source>
        <dbReference type="PROSITE" id="PS50110"/>
    </source>
</evidence>
<dbReference type="Proteomes" id="UP000666369">
    <property type="component" value="Unassembled WGS sequence"/>
</dbReference>
<proteinExistence type="predicted"/>
<dbReference type="Gene3D" id="3.40.50.2300">
    <property type="match status" value="1"/>
</dbReference>
<reference evidence="5" key="1">
    <citation type="submission" date="2023-07" db="EMBL/GenBank/DDBJ databases">
        <title>Duganella aceri sp. nov., isolated from tree sap.</title>
        <authorList>
            <person name="Kim I.S."/>
        </authorList>
    </citation>
    <scope>NUCLEOTIDE SEQUENCE [LARGE SCALE GENOMIC DNA]</scope>
    <source>
        <strain evidence="5">SAP-35</strain>
    </source>
</reference>
<dbReference type="PROSITE" id="PS50930">
    <property type="entry name" value="HTH_LYTTR"/>
    <property type="match status" value="1"/>
</dbReference>
<dbReference type="Pfam" id="PF00072">
    <property type="entry name" value="Response_reg"/>
    <property type="match status" value="1"/>
</dbReference>
<evidence type="ECO:0000256" key="1">
    <source>
        <dbReference type="PROSITE-ProRule" id="PRU00169"/>
    </source>
</evidence>
<sequence>MRIIIVDDEMLARGVVREYLAEHADVEIVAECANGFEAVKAITELAPDLVFLDIQMPKLDGFEVAELAGNKTRYIFATAFDQFAIKAFEFHALDYLLKPFSQQRFDQALAHARANMGKGAGDAAVENIVREAAGRNKPVGRVLIRDGAKVHVINADKIEHIEAQDDYVQIRSEGKSYLKNQRMAELEAQLDAEQFLRIHRSYIVNIAFVDRIEQATKDSHVAILKDGGRLPISRSGYQKIRAAMT</sequence>
<dbReference type="EMBL" id="JAADJT010000002">
    <property type="protein sequence ID" value="NGZ83793.1"/>
    <property type="molecule type" value="Genomic_DNA"/>
</dbReference>
<dbReference type="PROSITE" id="PS50110">
    <property type="entry name" value="RESPONSE_REGULATORY"/>
    <property type="match status" value="1"/>
</dbReference>
<dbReference type="InterPro" id="IPR007492">
    <property type="entry name" value="LytTR_DNA-bd_dom"/>
</dbReference>
<evidence type="ECO:0000313" key="4">
    <source>
        <dbReference type="EMBL" id="NGZ83793.1"/>
    </source>
</evidence>
<protein>
    <submittedName>
        <fullName evidence="4">Response regulator transcription factor</fullName>
    </submittedName>
</protein>
<accession>A0ABX0FH02</accession>
<dbReference type="RefSeq" id="WP_166099854.1">
    <property type="nucleotide sequence ID" value="NZ_JAADJT010000002.1"/>
</dbReference>
<feature type="modified residue" description="4-aspartylphosphate" evidence="1">
    <location>
        <position position="53"/>
    </location>
</feature>
<name>A0ABX0FH02_9BURK</name>
<dbReference type="InterPro" id="IPR001789">
    <property type="entry name" value="Sig_transdc_resp-reg_receiver"/>
</dbReference>
<dbReference type="Pfam" id="PF04397">
    <property type="entry name" value="LytTR"/>
    <property type="match status" value="1"/>
</dbReference>
<dbReference type="SMART" id="SM00850">
    <property type="entry name" value="LytTR"/>
    <property type="match status" value="1"/>
</dbReference>
<dbReference type="PANTHER" id="PTHR37299:SF1">
    <property type="entry name" value="STAGE 0 SPORULATION PROTEIN A HOMOLOG"/>
    <property type="match status" value="1"/>
</dbReference>
<dbReference type="SMART" id="SM00448">
    <property type="entry name" value="REC"/>
    <property type="match status" value="1"/>
</dbReference>
<dbReference type="InterPro" id="IPR011006">
    <property type="entry name" value="CheY-like_superfamily"/>
</dbReference>
<feature type="domain" description="Response regulatory" evidence="2">
    <location>
        <begin position="2"/>
        <end position="113"/>
    </location>
</feature>
<dbReference type="SUPFAM" id="SSF52172">
    <property type="entry name" value="CheY-like"/>
    <property type="match status" value="1"/>
</dbReference>
<keyword evidence="5" id="KW-1185">Reference proteome</keyword>
<gene>
    <name evidence="4" type="ORF">GW587_05920</name>
</gene>
<organism evidence="4 5">
    <name type="scientific">Duganella aceris</name>
    <dbReference type="NCBI Taxonomy" id="2703883"/>
    <lineage>
        <taxon>Bacteria</taxon>
        <taxon>Pseudomonadati</taxon>
        <taxon>Pseudomonadota</taxon>
        <taxon>Betaproteobacteria</taxon>
        <taxon>Burkholderiales</taxon>
        <taxon>Oxalobacteraceae</taxon>
        <taxon>Telluria group</taxon>
        <taxon>Duganella</taxon>
    </lineage>
</organism>